<reference evidence="1" key="1">
    <citation type="submission" date="2014-07" db="EMBL/GenBank/DDBJ databases">
        <authorList>
            <person name="Hornung V.Bastian."/>
        </authorList>
    </citation>
    <scope>NUCLEOTIDE SEQUENCE</scope>
    <source>
        <strain evidence="1">PCE-S</strain>
    </source>
</reference>
<dbReference type="OrthoDB" id="573733at2"/>
<dbReference type="Pfam" id="PF09932">
    <property type="entry name" value="DUF2164"/>
    <property type="match status" value="1"/>
</dbReference>
<dbReference type="EMBL" id="LK996017">
    <property type="protein sequence ID" value="CDX00337.1"/>
    <property type="molecule type" value="Genomic_DNA"/>
</dbReference>
<name>A0A098AW43_DESHA</name>
<dbReference type="Proteomes" id="UP000054623">
    <property type="component" value="Unassembled WGS sequence"/>
</dbReference>
<proteinExistence type="predicted"/>
<reference evidence="2 3" key="2">
    <citation type="submission" date="2015-12" db="EMBL/GenBank/DDBJ databases">
        <title>Draft Genome Sequence of Desulfitobacterium hafniense Strain DH, a Sulfate-reducing Bacterium Isolated from Paddy Soils.</title>
        <authorList>
            <person name="Bao P."/>
            <person name="Zhang X."/>
            <person name="Li G."/>
        </authorList>
    </citation>
    <scope>NUCLEOTIDE SEQUENCE [LARGE SCALE GENOMIC DNA]</scope>
    <source>
        <strain evidence="2 3">DH</strain>
    </source>
</reference>
<dbReference type="OMA" id="EDEFQYW"/>
<dbReference type="PATRIC" id="fig|49338.4.peg.478"/>
<evidence type="ECO:0000313" key="2">
    <source>
        <dbReference type="EMBL" id="KTE91626.1"/>
    </source>
</evidence>
<accession>A0A098AW43</accession>
<dbReference type="InterPro" id="IPR018680">
    <property type="entry name" value="DUF2164"/>
</dbReference>
<evidence type="ECO:0000313" key="1">
    <source>
        <dbReference type="EMBL" id="CDX00337.1"/>
    </source>
</evidence>
<organism evidence="1">
    <name type="scientific">Desulfitobacterium hafniense</name>
    <name type="common">Desulfitobacterium frappieri</name>
    <dbReference type="NCBI Taxonomy" id="49338"/>
    <lineage>
        <taxon>Bacteria</taxon>
        <taxon>Bacillati</taxon>
        <taxon>Bacillota</taxon>
        <taxon>Clostridia</taxon>
        <taxon>Eubacteriales</taxon>
        <taxon>Desulfitobacteriaceae</taxon>
        <taxon>Desulfitobacterium</taxon>
    </lineage>
</organism>
<evidence type="ECO:0000313" key="3">
    <source>
        <dbReference type="Proteomes" id="UP000054623"/>
    </source>
</evidence>
<dbReference type="AlphaFoldDB" id="A0A098AW43"/>
<dbReference type="EMBL" id="LOCK01000021">
    <property type="protein sequence ID" value="KTE91626.1"/>
    <property type="molecule type" value="Genomic_DNA"/>
</dbReference>
<protein>
    <submittedName>
        <fullName evidence="1">Uncharacterized conserved protein (DUF2164)</fullName>
    </submittedName>
</protein>
<dbReference type="RefSeq" id="WP_005810437.1">
    <property type="nucleotide sequence ID" value="NZ_CABKQQ010000025.1"/>
</dbReference>
<sequence>MKKDATRIKLSKEQKEEMASAIQRYFLQERDEEIGALASSLMLDFIIKELAPEFYNQGVSDSYQFMNERTEDLFSLQIYR</sequence>
<gene>
    <name evidence="2" type="ORF">AT727_21135</name>
    <name evidence="1" type="ORF">DPCES_0450</name>
</gene>